<organism evidence="2">
    <name type="scientific">Echinococcus granulosus</name>
    <name type="common">Hydatid tapeworm</name>
    <dbReference type="NCBI Taxonomy" id="6210"/>
    <lineage>
        <taxon>Eukaryota</taxon>
        <taxon>Metazoa</taxon>
        <taxon>Spiralia</taxon>
        <taxon>Lophotrochozoa</taxon>
        <taxon>Platyhelminthes</taxon>
        <taxon>Cestoda</taxon>
        <taxon>Eucestoda</taxon>
        <taxon>Cyclophyllidea</taxon>
        <taxon>Taeniidae</taxon>
        <taxon>Echinococcus</taxon>
        <taxon>Echinococcus granulosus group</taxon>
    </lineage>
</organism>
<keyword evidence="1" id="KW-0812">Transmembrane</keyword>
<reference evidence="4" key="3">
    <citation type="submission" date="2020-10" db="UniProtKB">
        <authorList>
            <consortium name="WormBaseParasite"/>
        </authorList>
    </citation>
    <scope>IDENTIFICATION</scope>
</reference>
<sequence length="106" mass="11701">MATRYCQQRIEWIVMNSLFLRVAAALIMAVGIAGLIGGTVLCRGNTIEIINGDSVQGIYPEMGIPVILFSLFIELVGLTIACIICIISRKYESVSTAFYRRPDLML</sequence>
<reference evidence="2 3" key="1">
    <citation type="journal article" date="2013" name="Nature">
        <title>The genomes of four tapeworm species reveal adaptations to parasitism.</title>
        <authorList>
            <person name="Tsai I.J."/>
            <person name="Zarowiecki M."/>
            <person name="Holroyd N."/>
            <person name="Garciarrubio A."/>
            <person name="Sanchez-Flores A."/>
            <person name="Brooks K.L."/>
            <person name="Tracey A."/>
            <person name="Bobes R.J."/>
            <person name="Fragoso G."/>
            <person name="Sciutto E."/>
            <person name="Aslett M."/>
            <person name="Beasley H."/>
            <person name="Bennett H.M."/>
            <person name="Cai J."/>
            <person name="Camicia F."/>
            <person name="Clark R."/>
            <person name="Cucher M."/>
            <person name="De Silva N."/>
            <person name="Day T.A."/>
            <person name="Deplazes P."/>
            <person name="Estrada K."/>
            <person name="Fernandez C."/>
            <person name="Holland P.W."/>
            <person name="Hou J."/>
            <person name="Hu S."/>
            <person name="Huckvale T."/>
            <person name="Hung S.S."/>
            <person name="Kamenetzky L."/>
            <person name="Keane J.A."/>
            <person name="Kiss F."/>
            <person name="Koziol U."/>
            <person name="Lambert O."/>
            <person name="Liu K."/>
            <person name="Luo X."/>
            <person name="Luo Y."/>
            <person name="Macchiaroli N."/>
            <person name="Nichol S."/>
            <person name="Paps J."/>
            <person name="Parkinson J."/>
            <person name="Pouchkina-Stantcheva N."/>
            <person name="Riddiford N."/>
            <person name="Rosenzvit M."/>
            <person name="Salinas G."/>
            <person name="Wasmuth J.D."/>
            <person name="Zamanian M."/>
            <person name="Zheng Y."/>
            <person name="Cai X."/>
            <person name="Soberon X."/>
            <person name="Olson P.D."/>
            <person name="Laclette J.P."/>
            <person name="Brehm K."/>
            <person name="Berriman M."/>
            <person name="Garciarrubio A."/>
            <person name="Bobes R.J."/>
            <person name="Fragoso G."/>
            <person name="Sanchez-Flores A."/>
            <person name="Estrada K."/>
            <person name="Cevallos M.A."/>
            <person name="Morett E."/>
            <person name="Gonzalez V."/>
            <person name="Portillo T."/>
            <person name="Ochoa-Leyva A."/>
            <person name="Jose M.V."/>
            <person name="Sciutto E."/>
            <person name="Landa A."/>
            <person name="Jimenez L."/>
            <person name="Valdes V."/>
            <person name="Carrero J.C."/>
            <person name="Larralde C."/>
            <person name="Morales-Montor J."/>
            <person name="Limon-Lason J."/>
            <person name="Soberon X."/>
            <person name="Laclette J.P."/>
        </authorList>
    </citation>
    <scope>NUCLEOTIDE SEQUENCE [LARGE SCALE GENOMIC DNA]</scope>
</reference>
<protein>
    <submittedName>
        <fullName evidence="2 4">Expressed protein</fullName>
    </submittedName>
</protein>
<proteinExistence type="predicted"/>
<evidence type="ECO:0000256" key="1">
    <source>
        <dbReference type="SAM" id="Phobius"/>
    </source>
</evidence>
<keyword evidence="1" id="KW-1133">Transmembrane helix</keyword>
<dbReference type="EMBL" id="LK028602">
    <property type="protein sequence ID" value="CDS24344.1"/>
    <property type="molecule type" value="Genomic_DNA"/>
</dbReference>
<evidence type="ECO:0000313" key="3">
    <source>
        <dbReference type="Proteomes" id="UP000492820"/>
    </source>
</evidence>
<gene>
    <name evidence="2" type="ORF">EgrG_000318100</name>
</gene>
<keyword evidence="1" id="KW-0472">Membrane</keyword>
<name>A0A068WX15_ECHGR</name>
<accession>A0A068WX15</accession>
<evidence type="ECO:0000313" key="4">
    <source>
        <dbReference type="WBParaSite" id="EgrG_000318100"/>
    </source>
</evidence>
<dbReference type="AlphaFoldDB" id="A0A068WX15"/>
<feature type="transmembrane region" description="Helical" evidence="1">
    <location>
        <begin position="12"/>
        <end position="36"/>
    </location>
</feature>
<feature type="transmembrane region" description="Helical" evidence="1">
    <location>
        <begin position="62"/>
        <end position="87"/>
    </location>
</feature>
<dbReference type="Proteomes" id="UP000492820">
    <property type="component" value="Unassembled WGS sequence"/>
</dbReference>
<reference evidence="2" key="2">
    <citation type="submission" date="2014-06" db="EMBL/GenBank/DDBJ databases">
        <authorList>
            <person name="Aslett M."/>
        </authorList>
    </citation>
    <scope>NUCLEOTIDE SEQUENCE</scope>
</reference>
<evidence type="ECO:0000313" key="2">
    <source>
        <dbReference type="EMBL" id="CDS24344.1"/>
    </source>
</evidence>
<dbReference type="WBParaSite" id="EgrG_000318100">
    <property type="protein sequence ID" value="EgrG_000318100"/>
    <property type="gene ID" value="EgrG_000318100"/>
</dbReference>